<dbReference type="SUPFAM" id="SSF56529">
    <property type="entry name" value="FAH"/>
    <property type="match status" value="1"/>
</dbReference>
<dbReference type="Proteomes" id="UP000186878">
    <property type="component" value="Unassembled WGS sequence"/>
</dbReference>
<sequence>MLTFETPQGSLSVTPQRLAIAGWAGRDQAGVQHHIDELAAIGVKPPSSVPLFYRASAQLLTQAENVEMLGGEGSGEAEVCLVSDGDGRLWVTLASDHTDRKLEAVGVAESKQLCAKPVAIQAWPLDEVRDHWDSLELASEIEESGQLVSYQQGTLAELLDVETLLAKLPAAIKHGESLASNTLLLCGTVPAIGGIRPSPRFSMTLNDPVLNRRLSHAYTVIELEVAQ</sequence>
<comment type="caution">
    <text evidence="1">The sequence shown here is derived from an EMBL/GenBank/DDBJ whole genome shotgun (WGS) entry which is preliminary data.</text>
</comment>
<proteinExistence type="predicted"/>
<dbReference type="InterPro" id="IPR021269">
    <property type="entry name" value="DUF2848"/>
</dbReference>
<reference evidence="1 2" key="1">
    <citation type="submission" date="2016-12" db="EMBL/GenBank/DDBJ databases">
        <title>Draft genome sequences of strains Salinicola socius SMB35, Salinicola sp. MH3R3-1 and Chromohalobacter sp. SMB17 from the Verkhnekamsk potash mining region of Russia.</title>
        <authorList>
            <person name="Mavrodi D.V."/>
            <person name="Olsson B.E."/>
            <person name="Korsakova E.S."/>
            <person name="Pyankova A."/>
            <person name="Mavrodi O.V."/>
            <person name="Plotnikova E.G."/>
        </authorList>
    </citation>
    <scope>NUCLEOTIDE SEQUENCE [LARGE SCALE GENOMIC DNA]</scope>
    <source>
        <strain evidence="1 2">SMB35</strain>
    </source>
</reference>
<evidence type="ECO:0008006" key="3">
    <source>
        <dbReference type="Google" id="ProtNLM"/>
    </source>
</evidence>
<dbReference type="OrthoDB" id="9792678at2"/>
<dbReference type="InterPro" id="IPR036663">
    <property type="entry name" value="Fumarylacetoacetase_C_sf"/>
</dbReference>
<protein>
    <recommendedName>
        <fullName evidence="3">DUF2848 domain-containing protein</fullName>
    </recommendedName>
</protein>
<dbReference type="RefSeq" id="WP_075568368.1">
    <property type="nucleotide sequence ID" value="NZ_MSDO01000001.1"/>
</dbReference>
<dbReference type="Pfam" id="PF11010">
    <property type="entry name" value="DUF2848"/>
    <property type="match status" value="1"/>
</dbReference>
<organism evidence="1 2">
    <name type="scientific">Salinicola socius</name>
    <dbReference type="NCBI Taxonomy" id="404433"/>
    <lineage>
        <taxon>Bacteria</taxon>
        <taxon>Pseudomonadati</taxon>
        <taxon>Pseudomonadota</taxon>
        <taxon>Gammaproteobacteria</taxon>
        <taxon>Oceanospirillales</taxon>
        <taxon>Halomonadaceae</taxon>
        <taxon>Salinicola</taxon>
    </lineage>
</organism>
<dbReference type="GO" id="GO:0003824">
    <property type="term" value="F:catalytic activity"/>
    <property type="evidence" value="ECO:0007669"/>
    <property type="project" value="InterPro"/>
</dbReference>
<keyword evidence="2" id="KW-1185">Reference proteome</keyword>
<dbReference type="EMBL" id="MSDO01000001">
    <property type="protein sequence ID" value="OLO06199.1"/>
    <property type="molecule type" value="Genomic_DNA"/>
</dbReference>
<accession>A0A1Q8SXN2</accession>
<name>A0A1Q8SXN2_9GAMM</name>
<evidence type="ECO:0000313" key="2">
    <source>
        <dbReference type="Proteomes" id="UP000186878"/>
    </source>
</evidence>
<dbReference type="STRING" id="404433.BTW07_01520"/>
<evidence type="ECO:0000313" key="1">
    <source>
        <dbReference type="EMBL" id="OLO06199.1"/>
    </source>
</evidence>
<dbReference type="AlphaFoldDB" id="A0A1Q8SXN2"/>
<gene>
    <name evidence="1" type="ORF">BTW07_01520</name>
</gene>